<sequence length="189" mass="19616">MTVHPSATPDCENEPLLENRDATSSSSQSFYSVMGAANSIVAATSEYNCRMDPDELCLIILLIPPAMGIFACSSATVNIIGHAILRAFESHFLAGVPLLWTFKIGLVGSSVLAGGVGLLYLLVALSSPELLVLIPTRLLSLAFSTTAAVIGTAILGPTELLRGAAIAGFIGEIIILAFAKALSIIVTGE</sequence>
<name>A0A2H3AUG2_9AGAR</name>
<feature type="transmembrane region" description="Helical" evidence="1">
    <location>
        <begin position="164"/>
        <end position="186"/>
    </location>
</feature>
<feature type="transmembrane region" description="Helical" evidence="1">
    <location>
        <begin position="56"/>
        <end position="84"/>
    </location>
</feature>
<keyword evidence="1" id="KW-1133">Transmembrane helix</keyword>
<dbReference type="AlphaFoldDB" id="A0A2H3AUG2"/>
<accession>A0A2H3AUG2</accession>
<dbReference type="EMBL" id="KZ293466">
    <property type="protein sequence ID" value="PBK62399.1"/>
    <property type="molecule type" value="Genomic_DNA"/>
</dbReference>
<organism evidence="2 3">
    <name type="scientific">Armillaria solidipes</name>
    <dbReference type="NCBI Taxonomy" id="1076256"/>
    <lineage>
        <taxon>Eukaryota</taxon>
        <taxon>Fungi</taxon>
        <taxon>Dikarya</taxon>
        <taxon>Basidiomycota</taxon>
        <taxon>Agaricomycotina</taxon>
        <taxon>Agaricomycetes</taxon>
        <taxon>Agaricomycetidae</taxon>
        <taxon>Agaricales</taxon>
        <taxon>Marasmiineae</taxon>
        <taxon>Physalacriaceae</taxon>
        <taxon>Armillaria</taxon>
    </lineage>
</organism>
<keyword evidence="1" id="KW-0812">Transmembrane</keyword>
<feature type="transmembrane region" description="Helical" evidence="1">
    <location>
        <begin position="138"/>
        <end position="158"/>
    </location>
</feature>
<evidence type="ECO:0000313" key="3">
    <source>
        <dbReference type="Proteomes" id="UP000218334"/>
    </source>
</evidence>
<reference evidence="3" key="1">
    <citation type="journal article" date="2017" name="Nat. Ecol. Evol.">
        <title>Genome expansion and lineage-specific genetic innovations in the forest pathogenic fungi Armillaria.</title>
        <authorList>
            <person name="Sipos G."/>
            <person name="Prasanna A.N."/>
            <person name="Walter M.C."/>
            <person name="O'Connor E."/>
            <person name="Balint B."/>
            <person name="Krizsan K."/>
            <person name="Kiss B."/>
            <person name="Hess J."/>
            <person name="Varga T."/>
            <person name="Slot J."/>
            <person name="Riley R."/>
            <person name="Boka B."/>
            <person name="Rigling D."/>
            <person name="Barry K."/>
            <person name="Lee J."/>
            <person name="Mihaltcheva S."/>
            <person name="LaButti K."/>
            <person name="Lipzen A."/>
            <person name="Waldron R."/>
            <person name="Moloney N.M."/>
            <person name="Sperisen C."/>
            <person name="Kredics L."/>
            <person name="Vagvoelgyi C."/>
            <person name="Patrignani A."/>
            <person name="Fitzpatrick D."/>
            <person name="Nagy I."/>
            <person name="Doyle S."/>
            <person name="Anderson J.B."/>
            <person name="Grigoriev I.V."/>
            <person name="Gueldener U."/>
            <person name="Muensterkoetter M."/>
            <person name="Nagy L.G."/>
        </authorList>
    </citation>
    <scope>NUCLEOTIDE SEQUENCE [LARGE SCALE GENOMIC DNA]</scope>
    <source>
        <strain evidence="3">28-4</strain>
    </source>
</reference>
<keyword evidence="3" id="KW-1185">Reference proteome</keyword>
<proteinExistence type="predicted"/>
<keyword evidence="1" id="KW-0472">Membrane</keyword>
<dbReference type="Proteomes" id="UP000218334">
    <property type="component" value="Unassembled WGS sequence"/>
</dbReference>
<evidence type="ECO:0000256" key="1">
    <source>
        <dbReference type="SAM" id="Phobius"/>
    </source>
</evidence>
<evidence type="ECO:0000313" key="2">
    <source>
        <dbReference type="EMBL" id="PBK62399.1"/>
    </source>
</evidence>
<protein>
    <submittedName>
        <fullName evidence="2">Uncharacterized protein</fullName>
    </submittedName>
</protein>
<feature type="transmembrane region" description="Helical" evidence="1">
    <location>
        <begin position="104"/>
        <end position="126"/>
    </location>
</feature>
<gene>
    <name evidence="2" type="ORF">ARMSODRAFT_1089158</name>
</gene>